<dbReference type="SUPFAM" id="SSF82171">
    <property type="entry name" value="DPP6 N-terminal domain-like"/>
    <property type="match status" value="1"/>
</dbReference>
<reference evidence="1" key="1">
    <citation type="submission" date="2018-05" db="EMBL/GenBank/DDBJ databases">
        <authorList>
            <person name="Lanie J.A."/>
            <person name="Ng W.-L."/>
            <person name="Kazmierczak K.M."/>
            <person name="Andrzejewski T.M."/>
            <person name="Davidsen T.M."/>
            <person name="Wayne K.J."/>
            <person name="Tettelin H."/>
            <person name="Glass J.I."/>
            <person name="Rusch D."/>
            <person name="Podicherti R."/>
            <person name="Tsui H.-C.T."/>
            <person name="Winkler M.E."/>
        </authorList>
    </citation>
    <scope>NUCLEOTIDE SEQUENCE</scope>
</reference>
<feature type="non-terminal residue" evidence="1">
    <location>
        <position position="171"/>
    </location>
</feature>
<sequence>MNKTAPIIPMEDFFRKPEKSSFKISPNGNHIAYMKPWKTRMNVYVLDIKTNNETRLTSSEERGIYGFAWLTDERIGYIKDDGGDENMHFYAVNIDGSNERDLTPFENVQARIIDDLEDDPNYIIIGLNKRNPQIHDPYRVNVNDGKMEMIAENPGNISGWMTDHNGKLRVA</sequence>
<gene>
    <name evidence="1" type="ORF">METZ01_LOCUS448747</name>
</gene>
<protein>
    <recommendedName>
        <fullName evidence="2">S9 family peptidase</fullName>
    </recommendedName>
</protein>
<evidence type="ECO:0008006" key="2">
    <source>
        <dbReference type="Google" id="ProtNLM"/>
    </source>
</evidence>
<organism evidence="1">
    <name type="scientific">marine metagenome</name>
    <dbReference type="NCBI Taxonomy" id="408172"/>
    <lineage>
        <taxon>unclassified sequences</taxon>
        <taxon>metagenomes</taxon>
        <taxon>ecological metagenomes</taxon>
    </lineage>
</organism>
<name>A0A382ZKF1_9ZZZZ</name>
<evidence type="ECO:0000313" key="1">
    <source>
        <dbReference type="EMBL" id="SVD95893.1"/>
    </source>
</evidence>
<proteinExistence type="predicted"/>
<dbReference type="Gene3D" id="2.120.10.30">
    <property type="entry name" value="TolB, C-terminal domain"/>
    <property type="match status" value="1"/>
</dbReference>
<accession>A0A382ZKF1</accession>
<dbReference type="InterPro" id="IPR011042">
    <property type="entry name" value="6-blade_b-propeller_TolB-like"/>
</dbReference>
<dbReference type="AlphaFoldDB" id="A0A382ZKF1"/>
<dbReference type="EMBL" id="UINC01184605">
    <property type="protein sequence ID" value="SVD95893.1"/>
    <property type="molecule type" value="Genomic_DNA"/>
</dbReference>